<dbReference type="OrthoDB" id="8562788at2"/>
<dbReference type="Pfam" id="PF05944">
    <property type="entry name" value="Phage_term_smal"/>
    <property type="match status" value="1"/>
</dbReference>
<keyword evidence="2" id="KW-1185">Reference proteome</keyword>
<organism evidence="1 2">
    <name type="scientific">Caviibacterium pharyngocola</name>
    <dbReference type="NCBI Taxonomy" id="28159"/>
    <lineage>
        <taxon>Bacteria</taxon>
        <taxon>Pseudomonadati</taxon>
        <taxon>Pseudomonadota</taxon>
        <taxon>Gammaproteobacteria</taxon>
        <taxon>Pasteurellales</taxon>
        <taxon>Pasteurellaceae</taxon>
        <taxon>Caviibacterium</taxon>
    </lineage>
</organism>
<dbReference type="InterPro" id="IPR010270">
    <property type="entry name" value="Phage_P2_GpM"/>
</dbReference>
<evidence type="ECO:0000313" key="1">
    <source>
        <dbReference type="EMBL" id="PJG82114.1"/>
    </source>
</evidence>
<dbReference type="AlphaFoldDB" id="A0A2M8RTC2"/>
<dbReference type="EMBL" id="PHGZ01000028">
    <property type="protein sequence ID" value="PJG82114.1"/>
    <property type="molecule type" value="Genomic_DNA"/>
</dbReference>
<protein>
    <submittedName>
        <fullName evidence="1">Terminase</fullName>
    </submittedName>
</protein>
<gene>
    <name evidence="1" type="ORF">CVP04_10690</name>
</gene>
<dbReference type="GO" id="GO:0003677">
    <property type="term" value="F:DNA binding"/>
    <property type="evidence" value="ECO:0007669"/>
    <property type="project" value="InterPro"/>
</dbReference>
<evidence type="ECO:0000313" key="2">
    <source>
        <dbReference type="Proteomes" id="UP000230282"/>
    </source>
</evidence>
<reference evidence="1 2" key="1">
    <citation type="submission" date="2017-11" db="EMBL/GenBank/DDBJ databases">
        <title>Reclassification of Bisgaard taxon 5 as Caviibacterium pharyngocola gen. nov., sp. nov.</title>
        <authorList>
            <person name="Christensen H."/>
        </authorList>
    </citation>
    <scope>NUCLEOTIDE SEQUENCE [LARGE SCALE GENOMIC DNA]</scope>
    <source>
        <strain evidence="1 2">7_3</strain>
    </source>
</reference>
<accession>A0A2M8RTC2</accession>
<comment type="caution">
    <text evidence="1">The sequence shown here is derived from an EMBL/GenBank/DDBJ whole genome shotgun (WGS) entry which is preliminary data.</text>
</comment>
<dbReference type="Proteomes" id="UP000230282">
    <property type="component" value="Unassembled WGS sequence"/>
</dbReference>
<name>A0A2M8RTC2_9PAST</name>
<sequence length="250" mass="28676">MRPTKRHFLEVSAAEAHAAETEALDGFNEYEKMLYLLGRHKKDLKNIQSMEQKAEFKKKILPDYLPWIESALSQGNGKQDNVLMTWLIWAIDSEQYHLALEIAEYAIHQGLVLPENFDRTLCSAVAEEFADKAKIAQKLNRPFEVAYLEKVAQLTDEQDMPDESRARLYRELGLLKMTSDPEQGLAYLERALELNLNIGVQGDVKKLRKQLEKDEPKAEDNLTTEQSAARQAGRKVTAFCLLIFPTLLFY</sequence>
<dbReference type="GO" id="GO:0004519">
    <property type="term" value="F:endonuclease activity"/>
    <property type="evidence" value="ECO:0007669"/>
    <property type="project" value="InterPro"/>
</dbReference>
<proteinExistence type="predicted"/>